<evidence type="ECO:0000256" key="1">
    <source>
        <dbReference type="SAM" id="SignalP"/>
    </source>
</evidence>
<sequence>MKKKTRIIGSISALAISMAMLTCGVLAASQVSLDVTSNVSFEAKGVYVKVNGQIQKGASTGSLADAVDTTGTDYKYIGYSYDAVTEQTETGQTATTFDDTPVGTASNGAMTAWSIGTIEFDETNKVIRYNFTFTNYSEFPVNATIVNYSTADGSTPALTTALASFGEDVTAEESVTGGVIKIPEKNGEQPGTATYTITLTLNNFSSSLSQPIALNFEFTEYFPSVTDYLEWVADDPGTTDVVDGYWTITMGEYEDPTTHEITPLVWRMVLKENEEGTDVESVANYTQNTTLSGSYYFLLDTYIENVFVCCFENNFTNSGSYPRLDEYENTVNVNDYAVSNIREYLTGTDVYRGYKRSGSDRIPAKATGQTEPENFLDVFNITSSPVYSMIEGRSLSELYSRMGGSTSGAAVTFDADVKDGVETKGVAGIDPDTTKDKLWLLSYYEASKITITQGTAADSGARSWDYYYWLRSPYSSGTYSVNYVNAFGYIGYTNNAYDTRCARPAFKISIS</sequence>
<feature type="chain" id="PRO_5039304898" description="DUF6273 domain-containing protein" evidence="1">
    <location>
        <begin position="28"/>
        <end position="511"/>
    </location>
</feature>
<evidence type="ECO:0000313" key="3">
    <source>
        <dbReference type="EMBL" id="HIV01848.1"/>
    </source>
</evidence>
<reference evidence="3" key="1">
    <citation type="submission" date="2020-10" db="EMBL/GenBank/DDBJ databases">
        <authorList>
            <person name="Gilroy R."/>
        </authorList>
    </citation>
    <scope>NUCLEOTIDE SEQUENCE</scope>
    <source>
        <strain evidence="3">CHK186-9395</strain>
    </source>
</reference>
<keyword evidence="1" id="KW-0732">Signal</keyword>
<accession>A0A9D1NG44</accession>
<dbReference type="InterPro" id="IPR046240">
    <property type="entry name" value="DUF6273"/>
</dbReference>
<feature type="signal peptide" evidence="1">
    <location>
        <begin position="1"/>
        <end position="27"/>
    </location>
</feature>
<proteinExistence type="predicted"/>
<feature type="domain" description="DUF6273" evidence="2">
    <location>
        <begin position="323"/>
        <end position="509"/>
    </location>
</feature>
<gene>
    <name evidence="3" type="ORF">IAA62_04785</name>
</gene>
<evidence type="ECO:0000259" key="2">
    <source>
        <dbReference type="Pfam" id="PF19789"/>
    </source>
</evidence>
<protein>
    <recommendedName>
        <fullName evidence="2">DUF6273 domain-containing protein</fullName>
    </recommendedName>
</protein>
<reference evidence="3" key="2">
    <citation type="journal article" date="2021" name="PeerJ">
        <title>Extensive microbial diversity within the chicken gut microbiome revealed by metagenomics and culture.</title>
        <authorList>
            <person name="Gilroy R."/>
            <person name="Ravi A."/>
            <person name="Getino M."/>
            <person name="Pursley I."/>
            <person name="Horton D.L."/>
            <person name="Alikhan N.F."/>
            <person name="Baker D."/>
            <person name="Gharbi K."/>
            <person name="Hall N."/>
            <person name="Watson M."/>
            <person name="Adriaenssens E.M."/>
            <person name="Foster-Nyarko E."/>
            <person name="Jarju S."/>
            <person name="Secka A."/>
            <person name="Antonio M."/>
            <person name="Oren A."/>
            <person name="Chaudhuri R.R."/>
            <person name="La Ragione R."/>
            <person name="Hildebrand F."/>
            <person name="Pallen M.J."/>
        </authorList>
    </citation>
    <scope>NUCLEOTIDE SEQUENCE</scope>
    <source>
        <strain evidence="3">CHK186-9395</strain>
    </source>
</reference>
<comment type="caution">
    <text evidence="3">The sequence shown here is derived from an EMBL/GenBank/DDBJ whole genome shotgun (WGS) entry which is preliminary data.</text>
</comment>
<evidence type="ECO:0000313" key="4">
    <source>
        <dbReference type="Proteomes" id="UP000886861"/>
    </source>
</evidence>
<dbReference type="AlphaFoldDB" id="A0A9D1NG44"/>
<dbReference type="Pfam" id="PF19789">
    <property type="entry name" value="DUF6273"/>
    <property type="match status" value="1"/>
</dbReference>
<organism evidence="3 4">
    <name type="scientific">Candidatus Caccopulliclostridium gallistercoris</name>
    <dbReference type="NCBI Taxonomy" id="2840719"/>
    <lineage>
        <taxon>Bacteria</taxon>
        <taxon>Bacillati</taxon>
        <taxon>Bacillota</taxon>
        <taxon>Clostridia</taxon>
        <taxon>Candidatus Caccopulliclostridium</taxon>
    </lineage>
</organism>
<name>A0A9D1NG44_9FIRM</name>
<dbReference type="EMBL" id="DVOJ01000015">
    <property type="protein sequence ID" value="HIV01848.1"/>
    <property type="molecule type" value="Genomic_DNA"/>
</dbReference>
<dbReference type="Proteomes" id="UP000886861">
    <property type="component" value="Unassembled WGS sequence"/>
</dbReference>